<comment type="caution">
    <text evidence="2">The sequence shown here is derived from an EMBL/GenBank/DDBJ whole genome shotgun (WGS) entry which is preliminary data.</text>
</comment>
<reference evidence="2 3" key="1">
    <citation type="journal article" date="2015" name="Genome Announc.">
        <title>Expanding the biotechnology potential of lactobacilli through comparative genomics of 213 strains and associated genera.</title>
        <authorList>
            <person name="Sun Z."/>
            <person name="Harris H.M."/>
            <person name="McCann A."/>
            <person name="Guo C."/>
            <person name="Argimon S."/>
            <person name="Zhang W."/>
            <person name="Yang X."/>
            <person name="Jeffery I.B."/>
            <person name="Cooney J.C."/>
            <person name="Kagawa T.F."/>
            <person name="Liu W."/>
            <person name="Song Y."/>
            <person name="Salvetti E."/>
            <person name="Wrobel A."/>
            <person name="Rasinkangas P."/>
            <person name="Parkhill J."/>
            <person name="Rea M.C."/>
            <person name="O'Sullivan O."/>
            <person name="Ritari J."/>
            <person name="Douillard F.P."/>
            <person name="Paul Ross R."/>
            <person name="Yang R."/>
            <person name="Briner A.E."/>
            <person name="Felis G.E."/>
            <person name="de Vos W.M."/>
            <person name="Barrangou R."/>
            <person name="Klaenhammer T.R."/>
            <person name="Caufield P.W."/>
            <person name="Cui Y."/>
            <person name="Zhang H."/>
            <person name="O'Toole P.W."/>
        </authorList>
    </citation>
    <scope>NUCLEOTIDE SEQUENCE [LARGE SCALE GENOMIC DNA]</scope>
    <source>
        <strain evidence="2 3">DSM 23365</strain>
    </source>
</reference>
<sequence length="282" mass="30510">MIKGTWTKATAVMLGTVLMGTAIVPAINQPMTAGTASVQAAERTSNKADFEAVKKALSESSTTTQNYIAKRVNYEGNGTITSSYALPNDSTGSMPYVINSIAYSSVYNAPLNDSGGVVLGSDFEQDWAAVTDLYHYFAPRFSSEDQAQLADMYAQVQNKTIQEGKTDAVQHFGLTLSTDVFEYGAIVYHTPATTKSTISKLSAKKTASKKYVKVTGTAKLTKSANYARIKTYKGYRYAKLSSKHTFSKTIYAPKAKTVKVTVGHYANGHYTAVTGTKTVRVK</sequence>
<organism evidence="2 3">
    <name type="scientific">Secundilactobacillus similis DSM 23365 = JCM 2765</name>
    <dbReference type="NCBI Taxonomy" id="1423804"/>
    <lineage>
        <taxon>Bacteria</taxon>
        <taxon>Bacillati</taxon>
        <taxon>Bacillota</taxon>
        <taxon>Bacilli</taxon>
        <taxon>Lactobacillales</taxon>
        <taxon>Lactobacillaceae</taxon>
        <taxon>Secundilactobacillus</taxon>
    </lineage>
</organism>
<evidence type="ECO:0008006" key="4">
    <source>
        <dbReference type="Google" id="ProtNLM"/>
    </source>
</evidence>
<gene>
    <name evidence="2" type="ORF">FD14_GL000042</name>
</gene>
<evidence type="ECO:0000313" key="3">
    <source>
        <dbReference type="Proteomes" id="UP000051442"/>
    </source>
</evidence>
<dbReference type="STRING" id="1423804.FD14_GL000042"/>
<proteinExistence type="predicted"/>
<accession>A0A0R2FPB8</accession>
<keyword evidence="1" id="KW-0732">Signal</keyword>
<dbReference type="OrthoDB" id="2272993at2"/>
<evidence type="ECO:0000313" key="2">
    <source>
        <dbReference type="EMBL" id="KRN26810.1"/>
    </source>
</evidence>
<protein>
    <recommendedName>
        <fullName evidence="4">Surface layer protein A domain-containing protein</fullName>
    </recommendedName>
</protein>
<dbReference type="PATRIC" id="fig|1423804.4.peg.49"/>
<feature type="chain" id="PRO_5039704562" description="Surface layer protein A domain-containing protein" evidence="1">
    <location>
        <begin position="27"/>
        <end position="282"/>
    </location>
</feature>
<evidence type="ECO:0000256" key="1">
    <source>
        <dbReference type="SAM" id="SignalP"/>
    </source>
</evidence>
<name>A0A0R2FPB8_9LACO</name>
<dbReference type="Proteomes" id="UP000051442">
    <property type="component" value="Unassembled WGS sequence"/>
</dbReference>
<dbReference type="RefSeq" id="WP_054735301.1">
    <property type="nucleotide sequence ID" value="NZ_AYZM01000006.1"/>
</dbReference>
<feature type="signal peptide" evidence="1">
    <location>
        <begin position="1"/>
        <end position="26"/>
    </location>
</feature>
<dbReference type="AlphaFoldDB" id="A0A0R2FPB8"/>
<dbReference type="EMBL" id="AYZM01000006">
    <property type="protein sequence ID" value="KRN26810.1"/>
    <property type="molecule type" value="Genomic_DNA"/>
</dbReference>
<keyword evidence="3" id="KW-1185">Reference proteome</keyword>